<evidence type="ECO:0000313" key="2">
    <source>
        <dbReference type="EMBL" id="KEQ21957.1"/>
    </source>
</evidence>
<dbReference type="InterPro" id="IPR025699">
    <property type="entry name" value="ABC2_memb-like"/>
</dbReference>
<evidence type="ECO:0000313" key="3">
    <source>
        <dbReference type="Proteomes" id="UP000028123"/>
    </source>
</evidence>
<dbReference type="Pfam" id="PF13346">
    <property type="entry name" value="ABC2_membrane_5"/>
    <property type="match status" value="1"/>
</dbReference>
<protein>
    <submittedName>
        <fullName evidence="2">Uncharacterized protein</fullName>
    </submittedName>
</protein>
<dbReference type="AlphaFoldDB" id="A0A081NU34"/>
<dbReference type="eggNOG" id="ENOG502ZCCQ">
    <property type="taxonomic scope" value="Bacteria"/>
</dbReference>
<dbReference type="EMBL" id="JNVM01000051">
    <property type="protein sequence ID" value="KEQ21957.1"/>
    <property type="molecule type" value="Genomic_DNA"/>
</dbReference>
<organism evidence="2 3">
    <name type="scientific">Paenibacillus tyrfis</name>
    <dbReference type="NCBI Taxonomy" id="1501230"/>
    <lineage>
        <taxon>Bacteria</taxon>
        <taxon>Bacillati</taxon>
        <taxon>Bacillota</taxon>
        <taxon>Bacilli</taxon>
        <taxon>Bacillales</taxon>
        <taxon>Paenibacillaceae</taxon>
        <taxon>Paenibacillus</taxon>
    </lineage>
</organism>
<dbReference type="Proteomes" id="UP000028123">
    <property type="component" value="Unassembled WGS sequence"/>
</dbReference>
<name>A0A081NU34_9BACL</name>
<keyword evidence="3" id="KW-1185">Reference proteome</keyword>
<feature type="transmembrane region" description="Helical" evidence="1">
    <location>
        <begin position="144"/>
        <end position="164"/>
    </location>
</feature>
<dbReference type="OrthoDB" id="2849101at2"/>
<feature type="transmembrane region" description="Helical" evidence="1">
    <location>
        <begin position="115"/>
        <end position="137"/>
    </location>
</feature>
<feature type="transmembrane region" description="Helical" evidence="1">
    <location>
        <begin position="78"/>
        <end position="103"/>
    </location>
</feature>
<keyword evidence="1" id="KW-0812">Transmembrane</keyword>
<reference evidence="2 3" key="1">
    <citation type="submission" date="2014-06" db="EMBL/GenBank/DDBJ databases">
        <title>Draft genome sequence of Paenibacillus sp. MSt1.</title>
        <authorList>
            <person name="Aw Y.K."/>
            <person name="Ong K.S."/>
            <person name="Gan H.M."/>
            <person name="Lee S.M."/>
        </authorList>
    </citation>
    <scope>NUCLEOTIDE SEQUENCE [LARGE SCALE GENOMIC DNA]</scope>
    <source>
        <strain evidence="2 3">MSt1</strain>
    </source>
</reference>
<comment type="caution">
    <text evidence="2">The sequence shown here is derived from an EMBL/GenBank/DDBJ whole genome shotgun (WGS) entry which is preliminary data.</text>
</comment>
<keyword evidence="1" id="KW-1133">Transmembrane helix</keyword>
<evidence type="ECO:0000256" key="1">
    <source>
        <dbReference type="SAM" id="Phobius"/>
    </source>
</evidence>
<keyword evidence="1" id="KW-0472">Membrane</keyword>
<feature type="transmembrane region" description="Helical" evidence="1">
    <location>
        <begin position="184"/>
        <end position="205"/>
    </location>
</feature>
<dbReference type="RefSeq" id="WP_036693022.1">
    <property type="nucleotide sequence ID" value="NZ_FYEP01000030.1"/>
</dbReference>
<proteinExistence type="predicted"/>
<accession>A0A081NU34</accession>
<gene>
    <name evidence="2" type="ORF">ET33_30265</name>
</gene>
<sequence>MYNLVMKDLKLGVSPTLFIMPLLMGALMLVPGWLYFIVILYFCWITIPSMFSGFRAQNDLIFTTMMPVTRKDMVKARVFVIVILELLHIVSAMIFGMINIRLYPNLTNHFFAPHMGFWGLCFVMLAIFNIIFISMYYKTAYKYGGAMFASVSAAMLFAGVAQWIGIQNSFVSDIFNGTGAHNMALQTSILITGIVIFVVFTMIACQIGIKRFLKVEVQ</sequence>